<evidence type="ECO:0000313" key="3">
    <source>
        <dbReference type="Proteomes" id="UP000324222"/>
    </source>
</evidence>
<reference evidence="2 3" key="1">
    <citation type="submission" date="2019-05" db="EMBL/GenBank/DDBJ databases">
        <title>Another draft genome of Portunus trituberculatus and its Hox gene families provides insights of decapod evolution.</title>
        <authorList>
            <person name="Jeong J.-H."/>
            <person name="Song I."/>
            <person name="Kim S."/>
            <person name="Choi T."/>
            <person name="Kim D."/>
            <person name="Ryu S."/>
            <person name="Kim W."/>
        </authorList>
    </citation>
    <scope>NUCLEOTIDE SEQUENCE [LARGE SCALE GENOMIC DNA]</scope>
    <source>
        <tissue evidence="2">Muscle</tissue>
    </source>
</reference>
<feature type="region of interest" description="Disordered" evidence="1">
    <location>
        <begin position="46"/>
        <end position="78"/>
    </location>
</feature>
<keyword evidence="3" id="KW-1185">Reference proteome</keyword>
<name>A0A5B7FKP8_PORTR</name>
<comment type="caution">
    <text evidence="2">The sequence shown here is derived from an EMBL/GenBank/DDBJ whole genome shotgun (WGS) entry which is preliminary data.</text>
</comment>
<feature type="region of interest" description="Disordered" evidence="1">
    <location>
        <begin position="140"/>
        <end position="173"/>
    </location>
</feature>
<feature type="compositionally biased region" description="Polar residues" evidence="1">
    <location>
        <begin position="47"/>
        <end position="60"/>
    </location>
</feature>
<evidence type="ECO:0000313" key="2">
    <source>
        <dbReference type="EMBL" id="MPC45709.1"/>
    </source>
</evidence>
<gene>
    <name evidence="2" type="ORF">E2C01_039416</name>
</gene>
<evidence type="ECO:0000256" key="1">
    <source>
        <dbReference type="SAM" id="MobiDB-lite"/>
    </source>
</evidence>
<sequence length="201" mass="21922">MAESNLNILERSLATSHGSCMADTNLHFLGSGAAARHARLMGAANPTPINTARGTRSTSGAAAGHGRPMAVANPTPRKQCEKYPGHRALPYLCQKPRHGSYLLCLCLQWTPVPSQPRDRQHQLAPLALPSAQLHSYLARNRLPVKPETGNQRRGNPVKRRERGKADPTSPPSYTCVYAAVETKEMTSAYQKTKPSSSQYNL</sequence>
<accession>A0A5B7FKP8</accession>
<dbReference type="EMBL" id="VSRR010006858">
    <property type="protein sequence ID" value="MPC45709.1"/>
    <property type="molecule type" value="Genomic_DNA"/>
</dbReference>
<protein>
    <submittedName>
        <fullName evidence="2">Uncharacterized protein</fullName>
    </submittedName>
</protein>
<dbReference type="Proteomes" id="UP000324222">
    <property type="component" value="Unassembled WGS sequence"/>
</dbReference>
<dbReference type="AlphaFoldDB" id="A0A5B7FKP8"/>
<organism evidence="2 3">
    <name type="scientific">Portunus trituberculatus</name>
    <name type="common">Swimming crab</name>
    <name type="synonym">Neptunus trituberculatus</name>
    <dbReference type="NCBI Taxonomy" id="210409"/>
    <lineage>
        <taxon>Eukaryota</taxon>
        <taxon>Metazoa</taxon>
        <taxon>Ecdysozoa</taxon>
        <taxon>Arthropoda</taxon>
        <taxon>Crustacea</taxon>
        <taxon>Multicrustacea</taxon>
        <taxon>Malacostraca</taxon>
        <taxon>Eumalacostraca</taxon>
        <taxon>Eucarida</taxon>
        <taxon>Decapoda</taxon>
        <taxon>Pleocyemata</taxon>
        <taxon>Brachyura</taxon>
        <taxon>Eubrachyura</taxon>
        <taxon>Portunoidea</taxon>
        <taxon>Portunidae</taxon>
        <taxon>Portuninae</taxon>
        <taxon>Portunus</taxon>
    </lineage>
</organism>
<proteinExistence type="predicted"/>